<feature type="signal peptide" evidence="1">
    <location>
        <begin position="1"/>
        <end position="18"/>
    </location>
</feature>
<evidence type="ECO:0000313" key="3">
    <source>
        <dbReference type="Proteomes" id="UP000005627"/>
    </source>
</evidence>
<gene>
    <name evidence="2" type="primary">TDEL0G04570</name>
    <name evidence="2" type="ORF">TDEL_0G04570</name>
</gene>
<dbReference type="GeneID" id="11505197"/>
<dbReference type="KEGG" id="tdl:TDEL_0G04570"/>
<protein>
    <recommendedName>
        <fullName evidence="4">Ig-like domain-containing protein</fullName>
    </recommendedName>
</protein>
<dbReference type="EMBL" id="HE616748">
    <property type="protein sequence ID" value="CCE93824.1"/>
    <property type="molecule type" value="Genomic_DNA"/>
</dbReference>
<reference evidence="2 3" key="1">
    <citation type="journal article" date="2011" name="Proc. Natl. Acad. Sci. U.S.A.">
        <title>Evolutionary erosion of yeast sex chromosomes by mating-type switching accidents.</title>
        <authorList>
            <person name="Gordon J.L."/>
            <person name="Armisen D."/>
            <person name="Proux-Wera E."/>
            <person name="Oheigeartaigh S.S."/>
            <person name="Byrne K.P."/>
            <person name="Wolfe K.H."/>
        </authorList>
    </citation>
    <scope>NUCLEOTIDE SEQUENCE [LARGE SCALE GENOMIC DNA]</scope>
    <source>
        <strain evidence="3">ATCC 10662 / CBS 1146 / NBRC 0425 / NCYC 2629 / NRRL Y-866</strain>
    </source>
</reference>
<dbReference type="HOGENOM" id="CLU_1316221_0_0_1"/>
<dbReference type="InParanoid" id="G8ZY57"/>
<proteinExistence type="predicted"/>
<evidence type="ECO:0000256" key="1">
    <source>
        <dbReference type="SAM" id="SignalP"/>
    </source>
</evidence>
<evidence type="ECO:0000313" key="2">
    <source>
        <dbReference type="EMBL" id="CCE93824.1"/>
    </source>
</evidence>
<evidence type="ECO:0008006" key="4">
    <source>
        <dbReference type="Google" id="ProtNLM"/>
    </source>
</evidence>
<dbReference type="AlphaFoldDB" id="G8ZY57"/>
<organism evidence="2 3">
    <name type="scientific">Torulaspora delbrueckii</name>
    <name type="common">Yeast</name>
    <name type="synonym">Candida colliculosa</name>
    <dbReference type="NCBI Taxonomy" id="4950"/>
    <lineage>
        <taxon>Eukaryota</taxon>
        <taxon>Fungi</taxon>
        <taxon>Dikarya</taxon>
        <taxon>Ascomycota</taxon>
        <taxon>Saccharomycotina</taxon>
        <taxon>Saccharomycetes</taxon>
        <taxon>Saccharomycetales</taxon>
        <taxon>Saccharomycetaceae</taxon>
        <taxon>Torulaspora</taxon>
    </lineage>
</organism>
<dbReference type="Proteomes" id="UP000005627">
    <property type="component" value="Chromosome 7"/>
</dbReference>
<feature type="chain" id="PRO_5003519337" description="Ig-like domain-containing protein" evidence="1">
    <location>
        <begin position="19"/>
        <end position="209"/>
    </location>
</feature>
<keyword evidence="3" id="KW-1185">Reference proteome</keyword>
<keyword evidence="1" id="KW-0732">Signal</keyword>
<dbReference type="RefSeq" id="XP_003683035.1">
    <property type="nucleotide sequence ID" value="XM_003682987.1"/>
</dbReference>
<name>G8ZY57_TORDE</name>
<accession>G8ZY57</accession>
<sequence length="209" mass="23060">MYYPIFAILALICKVILCEEYPFDECNALKRDTLSASTQIPGTTFQLIDAPTVESISNRSTEDAAAMNSTAIGTTDISKHYDIGPSRRDTLWGGPILQWSCNARHSIGGGIASFKSTVLSFYNRIGPNSPRFICLQSQGNNLCVSWAIYNPNQLPDGFFAHKIKFASECLAAGRRAQVKVSTSDYLEYACVSDRCAKKLTTMTRPHLTK</sequence>
<dbReference type="OrthoDB" id="3873820at2759"/>